<name>F6B6P3_DESCC</name>
<dbReference type="InterPro" id="IPR027051">
    <property type="entry name" value="XdhC_Rossmann_dom"/>
</dbReference>
<dbReference type="Proteomes" id="UP000009226">
    <property type="component" value="Chromosome"/>
</dbReference>
<dbReference type="STRING" id="868595.Desca_1563"/>
<evidence type="ECO:0000313" key="4">
    <source>
        <dbReference type="Proteomes" id="UP000009226"/>
    </source>
</evidence>
<proteinExistence type="predicted"/>
<dbReference type="InterPro" id="IPR003777">
    <property type="entry name" value="XdhC_CoxI"/>
</dbReference>
<sequence length="348" mass="38040">MKKLAKALLHLLKRGESVVQATILNQSGSAPRTAGAKMIIRPDKSIMGTIGGGQLEAMVQQLGAAVFETKKPVIKEFNLTGPEKGQMDMICGGRLEVLVEYLDATNNRLLNVYEETVNAIDFRKKAILVTPLSSREEDYAISEPFLVKADGSVTGALEGPGQDLSSFVSLAKSRYPQVIFFEGKKYLVEPVSNGGTVYIFGAGHVSQKLAYLTTMVDFKTVVLDDREEFACKERFPAVDEIIVLESFEQAFNNLDIDRNSYIVIVTRGHAHDKTVLAQALNTSAGYIGMIGSKSKRNAIYKALKEEGFTDKDIARVFSPIGLEILAETPEEIAVSITAELIKVRAGQN</sequence>
<evidence type="ECO:0000313" key="3">
    <source>
        <dbReference type="EMBL" id="AEF94417.1"/>
    </source>
</evidence>
<dbReference type="AlphaFoldDB" id="F6B6P3"/>
<dbReference type="EMBL" id="CP002736">
    <property type="protein sequence ID" value="AEF94417.1"/>
    <property type="molecule type" value="Genomic_DNA"/>
</dbReference>
<dbReference type="eggNOG" id="COG1975">
    <property type="taxonomic scope" value="Bacteria"/>
</dbReference>
<dbReference type="KEGG" id="dca:Desca_1563"/>
<organism evidence="3 4">
    <name type="scientific">Desulfotomaculum nigrificans (strain DSM 14880 / VKM B-2319 / CO-1-SRB)</name>
    <name type="common">Desulfotomaculum carboxydivorans</name>
    <dbReference type="NCBI Taxonomy" id="868595"/>
    <lineage>
        <taxon>Bacteria</taxon>
        <taxon>Bacillati</taxon>
        <taxon>Bacillota</taxon>
        <taxon>Clostridia</taxon>
        <taxon>Eubacteriales</taxon>
        <taxon>Desulfotomaculaceae</taxon>
        <taxon>Desulfotomaculum</taxon>
    </lineage>
</organism>
<dbReference type="HOGENOM" id="CLU_041115_4_1_9"/>
<dbReference type="NCBIfam" id="NF045664">
    <property type="entry name" value="XdhC_rel_AOR"/>
    <property type="match status" value="1"/>
</dbReference>
<dbReference type="InterPro" id="IPR052698">
    <property type="entry name" value="MoCofactor_Util/Proc"/>
</dbReference>
<dbReference type="Pfam" id="PF02625">
    <property type="entry name" value="XdhC_CoxI"/>
    <property type="match status" value="1"/>
</dbReference>
<accession>F6B6P3</accession>
<protein>
    <submittedName>
        <fullName evidence="3">XshC-Cox1-family protein</fullName>
    </submittedName>
</protein>
<dbReference type="PANTHER" id="PTHR30388">
    <property type="entry name" value="ALDEHYDE OXIDOREDUCTASE MOLYBDENUM COFACTOR ASSEMBLY PROTEIN"/>
    <property type="match status" value="1"/>
</dbReference>
<reference evidence="3 4" key="1">
    <citation type="submission" date="2011-05" db="EMBL/GenBank/DDBJ databases">
        <title>Complete sequence of Desulfotomaculum carboxydivorans CO-1-SRB.</title>
        <authorList>
            <consortium name="US DOE Joint Genome Institute"/>
            <person name="Lucas S."/>
            <person name="Han J."/>
            <person name="Lapidus A."/>
            <person name="Cheng J.-F."/>
            <person name="Goodwin L."/>
            <person name="Pitluck S."/>
            <person name="Peters L."/>
            <person name="Mikhailova N."/>
            <person name="Lu M."/>
            <person name="Han C."/>
            <person name="Tapia R."/>
            <person name="Land M."/>
            <person name="Hauser L."/>
            <person name="Kyrpides N."/>
            <person name="Ivanova N."/>
            <person name="Pagani I."/>
            <person name="Stams A."/>
            <person name="Plugge C."/>
            <person name="Muyzer G."/>
            <person name="Kuever J."/>
            <person name="Parshina S."/>
            <person name="Ivanova A."/>
            <person name="Nazina T."/>
            <person name="Woyke T."/>
        </authorList>
    </citation>
    <scope>NUCLEOTIDE SEQUENCE [LARGE SCALE GENOMIC DNA]</scope>
    <source>
        <strain evidence="4">DSM 14880 / VKM B-2319 / CO-1-SRB</strain>
    </source>
</reference>
<feature type="domain" description="XdhC Rossmann" evidence="2">
    <location>
        <begin position="197"/>
        <end position="340"/>
    </location>
</feature>
<gene>
    <name evidence="3" type="ordered locus">Desca_1563</name>
</gene>
<feature type="domain" description="XdhC- CoxI" evidence="1">
    <location>
        <begin position="12"/>
        <end position="77"/>
    </location>
</feature>
<dbReference type="Gene3D" id="3.40.50.720">
    <property type="entry name" value="NAD(P)-binding Rossmann-like Domain"/>
    <property type="match status" value="1"/>
</dbReference>
<evidence type="ECO:0000259" key="2">
    <source>
        <dbReference type="Pfam" id="PF13478"/>
    </source>
</evidence>
<evidence type="ECO:0000259" key="1">
    <source>
        <dbReference type="Pfam" id="PF02625"/>
    </source>
</evidence>
<keyword evidence="4" id="KW-1185">Reference proteome</keyword>
<dbReference type="PANTHER" id="PTHR30388:SF6">
    <property type="entry name" value="XANTHINE DEHYDROGENASE SUBUNIT A-RELATED"/>
    <property type="match status" value="1"/>
</dbReference>
<dbReference type="Pfam" id="PF13478">
    <property type="entry name" value="XdhC_C"/>
    <property type="match status" value="1"/>
</dbReference>
<dbReference type="RefSeq" id="WP_013810251.1">
    <property type="nucleotide sequence ID" value="NC_015565.1"/>
</dbReference>